<feature type="compositionally biased region" description="Basic and acidic residues" evidence="1">
    <location>
        <begin position="217"/>
        <end position="226"/>
    </location>
</feature>
<feature type="compositionally biased region" description="Low complexity" evidence="1">
    <location>
        <begin position="230"/>
        <end position="241"/>
    </location>
</feature>
<dbReference type="InParanoid" id="F8Q8P9"/>
<keyword evidence="3" id="KW-1185">Reference proteome</keyword>
<accession>F8Q8P9</accession>
<dbReference type="EMBL" id="GL945486">
    <property type="protein sequence ID" value="EGN94954.1"/>
    <property type="molecule type" value="Genomic_DNA"/>
</dbReference>
<dbReference type="AlphaFoldDB" id="F8Q8P9"/>
<proteinExistence type="predicted"/>
<evidence type="ECO:0000256" key="1">
    <source>
        <dbReference type="SAM" id="MobiDB-lite"/>
    </source>
</evidence>
<protein>
    <submittedName>
        <fullName evidence="2">Uncharacterized protein</fullName>
    </submittedName>
</protein>
<feature type="region of interest" description="Disordered" evidence="1">
    <location>
        <begin position="212"/>
        <end position="241"/>
    </location>
</feature>
<reference evidence="3" key="1">
    <citation type="journal article" date="2011" name="Science">
        <title>The plant cell wall-decomposing machinery underlies the functional diversity of forest fungi.</title>
        <authorList>
            <person name="Eastwood D.C."/>
            <person name="Floudas D."/>
            <person name="Binder M."/>
            <person name="Majcherczyk A."/>
            <person name="Schneider P."/>
            <person name="Aerts A."/>
            <person name="Asiegbu F.O."/>
            <person name="Baker S.E."/>
            <person name="Barry K."/>
            <person name="Bendiksby M."/>
            <person name="Blumentritt M."/>
            <person name="Coutinho P.M."/>
            <person name="Cullen D."/>
            <person name="de Vries R.P."/>
            <person name="Gathman A."/>
            <person name="Goodell B."/>
            <person name="Henrissat B."/>
            <person name="Ihrmark K."/>
            <person name="Kauserud H."/>
            <person name="Kohler A."/>
            <person name="LaButti K."/>
            <person name="Lapidus A."/>
            <person name="Lavin J.L."/>
            <person name="Lee Y.-H."/>
            <person name="Lindquist E."/>
            <person name="Lilly W."/>
            <person name="Lucas S."/>
            <person name="Morin E."/>
            <person name="Murat C."/>
            <person name="Oguiza J.A."/>
            <person name="Park J."/>
            <person name="Pisabarro A.G."/>
            <person name="Riley R."/>
            <person name="Rosling A."/>
            <person name="Salamov A."/>
            <person name="Schmidt O."/>
            <person name="Schmutz J."/>
            <person name="Skrede I."/>
            <person name="Stenlid J."/>
            <person name="Wiebenga A."/>
            <person name="Xie X."/>
            <person name="Kuees U."/>
            <person name="Hibbett D.S."/>
            <person name="Hoffmeister D."/>
            <person name="Hoegberg N."/>
            <person name="Martin F."/>
            <person name="Grigoriev I.V."/>
            <person name="Watkinson S.C."/>
        </authorList>
    </citation>
    <scope>NUCLEOTIDE SEQUENCE [LARGE SCALE GENOMIC DNA]</scope>
    <source>
        <strain evidence="3">strain S7.3</strain>
    </source>
</reference>
<dbReference type="Proteomes" id="UP000008063">
    <property type="component" value="Unassembled WGS sequence"/>
</dbReference>
<dbReference type="HOGENOM" id="CLU_100705_0_0_1"/>
<sequence>MATAEPEVLRLPPGLNMQQKPAKLLSEDEITLKNNNHIHCLPHVSARHPVEALLTLSSPFSATNACEENSCQFYTPHGYYKSFSSPIRLSPMKAQHSFEKKVATHHVDCISEEEISAYELESMPVPAIYKAYQAKKAGQQSLRCAVQQFAWKVMESSMTKKFYREMLGNSRKALLSSNAKVVFLEDYMRQKGLPIQIPDFKPAPIEPVFKASPYDSVDMHSDKGTESDSGESGTESDSGGS</sequence>
<name>F8Q8P9_SERL3</name>
<evidence type="ECO:0000313" key="3">
    <source>
        <dbReference type="Proteomes" id="UP000008063"/>
    </source>
</evidence>
<organism evidence="3">
    <name type="scientific">Serpula lacrymans var. lacrymans (strain S7.3)</name>
    <name type="common">Dry rot fungus</name>
    <dbReference type="NCBI Taxonomy" id="936435"/>
    <lineage>
        <taxon>Eukaryota</taxon>
        <taxon>Fungi</taxon>
        <taxon>Dikarya</taxon>
        <taxon>Basidiomycota</taxon>
        <taxon>Agaricomycotina</taxon>
        <taxon>Agaricomycetes</taxon>
        <taxon>Agaricomycetidae</taxon>
        <taxon>Boletales</taxon>
        <taxon>Coniophorineae</taxon>
        <taxon>Serpulaceae</taxon>
        <taxon>Serpula</taxon>
    </lineage>
</organism>
<gene>
    <name evidence="2" type="ORF">SERLA73DRAFT_76972</name>
</gene>
<evidence type="ECO:0000313" key="2">
    <source>
        <dbReference type="EMBL" id="EGN94954.1"/>
    </source>
</evidence>